<keyword evidence="4" id="KW-1185">Reference proteome</keyword>
<organism evidence="3 4">
    <name type="scientific">Coniochaeta pulveracea</name>
    <dbReference type="NCBI Taxonomy" id="177199"/>
    <lineage>
        <taxon>Eukaryota</taxon>
        <taxon>Fungi</taxon>
        <taxon>Dikarya</taxon>
        <taxon>Ascomycota</taxon>
        <taxon>Pezizomycotina</taxon>
        <taxon>Sordariomycetes</taxon>
        <taxon>Sordariomycetidae</taxon>
        <taxon>Coniochaetales</taxon>
        <taxon>Coniochaetaceae</taxon>
        <taxon>Coniochaeta</taxon>
    </lineage>
</organism>
<feature type="region of interest" description="Disordered" evidence="1">
    <location>
        <begin position="380"/>
        <end position="434"/>
    </location>
</feature>
<feature type="compositionally biased region" description="Low complexity" evidence="1">
    <location>
        <begin position="476"/>
        <end position="492"/>
    </location>
</feature>
<reference evidence="3 4" key="1">
    <citation type="submission" date="2018-08" db="EMBL/GenBank/DDBJ databases">
        <title>Draft genome of the lignicolous fungus Coniochaeta pulveracea.</title>
        <authorList>
            <person name="Borstlap C.J."/>
            <person name="De Witt R.N."/>
            <person name="Botha A."/>
            <person name="Volschenk H."/>
        </authorList>
    </citation>
    <scope>NUCLEOTIDE SEQUENCE [LARGE SCALE GENOMIC DNA]</scope>
    <source>
        <strain evidence="3 4">CAB683</strain>
    </source>
</reference>
<dbReference type="AlphaFoldDB" id="A0A420YKG8"/>
<proteinExistence type="predicted"/>
<feature type="compositionally biased region" description="Basic and acidic residues" evidence="1">
    <location>
        <begin position="301"/>
        <end position="318"/>
    </location>
</feature>
<feature type="compositionally biased region" description="Basic and acidic residues" evidence="1">
    <location>
        <begin position="380"/>
        <end position="407"/>
    </location>
</feature>
<name>A0A420YKG8_9PEZI</name>
<protein>
    <recommendedName>
        <fullName evidence="2">Something about silencing protein 4 domain-containing protein</fullName>
    </recommendedName>
</protein>
<feature type="region of interest" description="Disordered" evidence="1">
    <location>
        <begin position="1"/>
        <end position="173"/>
    </location>
</feature>
<evidence type="ECO:0000259" key="2">
    <source>
        <dbReference type="Pfam" id="PF15460"/>
    </source>
</evidence>
<comment type="caution">
    <text evidence="3">The sequence shown here is derived from an EMBL/GenBank/DDBJ whole genome shotgun (WGS) entry which is preliminary data.</text>
</comment>
<feature type="region of interest" description="Disordered" evidence="1">
    <location>
        <begin position="459"/>
        <end position="528"/>
    </location>
</feature>
<dbReference type="PANTHER" id="PTHR38422">
    <property type="entry name" value="SOMETHING ABOUT SILENCING PROTEIN 4"/>
    <property type="match status" value="1"/>
</dbReference>
<feature type="compositionally biased region" description="Basic and acidic residues" evidence="1">
    <location>
        <begin position="151"/>
        <end position="173"/>
    </location>
</feature>
<evidence type="ECO:0000313" key="3">
    <source>
        <dbReference type="EMBL" id="RKU48377.1"/>
    </source>
</evidence>
<dbReference type="PANTHER" id="PTHR38422:SF1">
    <property type="entry name" value="SOMETHING ABOUT SILENCING PROTEIN 4"/>
    <property type="match status" value="1"/>
</dbReference>
<feature type="region of interest" description="Disordered" evidence="1">
    <location>
        <begin position="299"/>
        <end position="318"/>
    </location>
</feature>
<dbReference type="Pfam" id="PF15460">
    <property type="entry name" value="SAS4"/>
    <property type="match status" value="1"/>
</dbReference>
<evidence type="ECO:0000256" key="1">
    <source>
        <dbReference type="SAM" id="MobiDB-lite"/>
    </source>
</evidence>
<feature type="compositionally biased region" description="Basic and acidic residues" evidence="1">
    <location>
        <begin position="46"/>
        <end position="56"/>
    </location>
</feature>
<dbReference type="OrthoDB" id="1938992at2759"/>
<dbReference type="Proteomes" id="UP000275385">
    <property type="component" value="Unassembled WGS sequence"/>
</dbReference>
<dbReference type="STRING" id="177199.A0A420YKG8"/>
<feature type="compositionally biased region" description="Basic and acidic residues" evidence="1">
    <location>
        <begin position="122"/>
        <end position="134"/>
    </location>
</feature>
<dbReference type="InterPro" id="IPR029184">
    <property type="entry name" value="Sas4_dom"/>
</dbReference>
<feature type="compositionally biased region" description="Polar residues" evidence="1">
    <location>
        <begin position="94"/>
        <end position="104"/>
    </location>
</feature>
<evidence type="ECO:0000313" key="4">
    <source>
        <dbReference type="Proteomes" id="UP000275385"/>
    </source>
</evidence>
<dbReference type="EMBL" id="QVQW01000005">
    <property type="protein sequence ID" value="RKU48377.1"/>
    <property type="molecule type" value="Genomic_DNA"/>
</dbReference>
<gene>
    <name evidence="3" type="ORF">DL546_009122</name>
</gene>
<sequence>MAAISVSRPRRADGLHQPHQVYPAHSHYSPPPLSHASMMPPAKPSTRHDTVAEHKQTSQPRPKRTRDASENENDPISRKKQKFVVEIPAKLASQRFQQQNNSGRQPMHAGNRPSPPPSPHPPFDHPASEPKRDTAPAPAPISPPKSILETVTKKEKTVKRTEHQKKVANGLKHELDRLGAANRPADTRTQGRKLRSQETTRFKSELSVYFSDYDVVIGNDSKEHHILDTNTPIVITDSQSTPSHQPQDVFRVRSYGDNIVADLFEASRINFDFLQRTQHITRSDTDPLPDLLYHQGHKKLERTERSGKNAERARAQHEKEQVIRLLDGLQGPDWLRIMGVNGVTESKKKTYEPARAHFIKGCHAIIAKFKAWAAEEKRRKQEKERKAREKSATEEGQEDNDHDHDGEVSGDDVPGDEEEEERFIPDSQEVDVDVHDDLPDSSAVEALLAKQLREEALAAAKANKSEVTGGSILVQPPASKPRASKSSAAKPAEAPKEFKSFFKKPSQRTSALNRNRRNGRAPILAWGQPIPDFPEAEYGLPEAYRNIDGPQNASITAKPGKG</sequence>
<dbReference type="InterPro" id="IPR038988">
    <property type="entry name" value="Sas4"/>
</dbReference>
<feature type="domain" description="Something about silencing protein 4" evidence="2">
    <location>
        <begin position="286"/>
        <end position="381"/>
    </location>
</feature>
<dbReference type="GO" id="GO:0004402">
    <property type="term" value="F:histone acetyltransferase activity"/>
    <property type="evidence" value="ECO:0007669"/>
    <property type="project" value="TreeGrafter"/>
</dbReference>
<dbReference type="GO" id="GO:0033255">
    <property type="term" value="C:SAS acetyltransferase complex"/>
    <property type="evidence" value="ECO:0007669"/>
    <property type="project" value="InterPro"/>
</dbReference>
<accession>A0A420YKG8</accession>
<feature type="compositionally biased region" description="Acidic residues" evidence="1">
    <location>
        <begin position="408"/>
        <end position="421"/>
    </location>
</feature>